<organism evidence="1 2">
    <name type="scientific">Tanacetum coccineum</name>
    <dbReference type="NCBI Taxonomy" id="301880"/>
    <lineage>
        <taxon>Eukaryota</taxon>
        <taxon>Viridiplantae</taxon>
        <taxon>Streptophyta</taxon>
        <taxon>Embryophyta</taxon>
        <taxon>Tracheophyta</taxon>
        <taxon>Spermatophyta</taxon>
        <taxon>Magnoliopsida</taxon>
        <taxon>eudicotyledons</taxon>
        <taxon>Gunneridae</taxon>
        <taxon>Pentapetalae</taxon>
        <taxon>asterids</taxon>
        <taxon>campanulids</taxon>
        <taxon>Asterales</taxon>
        <taxon>Asteraceae</taxon>
        <taxon>Asteroideae</taxon>
        <taxon>Anthemideae</taxon>
        <taxon>Anthemidinae</taxon>
        <taxon>Tanacetum</taxon>
    </lineage>
</organism>
<name>A0ABQ5IFJ2_9ASTR</name>
<proteinExistence type="predicted"/>
<accession>A0ABQ5IFJ2</accession>
<evidence type="ECO:0000313" key="2">
    <source>
        <dbReference type="Proteomes" id="UP001151760"/>
    </source>
</evidence>
<keyword evidence="2" id="KW-1185">Reference proteome</keyword>
<reference evidence="1" key="1">
    <citation type="journal article" date="2022" name="Int. J. Mol. Sci.">
        <title>Draft Genome of Tanacetum Coccineum: Genomic Comparison of Closely Related Tanacetum-Family Plants.</title>
        <authorList>
            <person name="Yamashiro T."/>
            <person name="Shiraishi A."/>
            <person name="Nakayama K."/>
            <person name="Satake H."/>
        </authorList>
    </citation>
    <scope>NUCLEOTIDE SEQUENCE</scope>
</reference>
<reference evidence="1" key="2">
    <citation type="submission" date="2022-01" db="EMBL/GenBank/DDBJ databases">
        <authorList>
            <person name="Yamashiro T."/>
            <person name="Shiraishi A."/>
            <person name="Satake H."/>
            <person name="Nakayama K."/>
        </authorList>
    </citation>
    <scope>NUCLEOTIDE SEQUENCE</scope>
</reference>
<sequence>MDNPETESIINSSFPFSCANKQEIRHRFCFSPFHSLLPNIPLTFTLLFPFSPGAVGKDITTVEIKYVSTLKIDAISVKHVATSLLENSCRVMMDSDDALIVDDHPSESTQELRSGLPESEVSAPAGAEVKVAAISASPINDKSDSGVEVSVAATSASPSNDKLDSAVLDSFPFQLKLYVLVRHMKL</sequence>
<dbReference type="EMBL" id="BQNB010020715">
    <property type="protein sequence ID" value="GJT98867.1"/>
    <property type="molecule type" value="Genomic_DNA"/>
</dbReference>
<evidence type="ECO:0000313" key="1">
    <source>
        <dbReference type="EMBL" id="GJT98867.1"/>
    </source>
</evidence>
<protein>
    <submittedName>
        <fullName evidence="1">Uncharacterized protein</fullName>
    </submittedName>
</protein>
<dbReference type="Proteomes" id="UP001151760">
    <property type="component" value="Unassembled WGS sequence"/>
</dbReference>
<comment type="caution">
    <text evidence="1">The sequence shown here is derived from an EMBL/GenBank/DDBJ whole genome shotgun (WGS) entry which is preliminary data.</text>
</comment>
<gene>
    <name evidence="1" type="ORF">Tco_1094385</name>
</gene>